<reference evidence="1 3" key="1">
    <citation type="submission" date="2014-07" db="EMBL/GenBank/DDBJ databases">
        <title>Genome of Flavobacterium hydatis DSM 2063.</title>
        <authorList>
            <person name="Pipes S.E."/>
            <person name="Stropko S.J."/>
            <person name="Newman J.D."/>
        </authorList>
    </citation>
    <scope>NUCLEOTIDE SEQUENCE [LARGE SCALE GENOMIC DNA]</scope>
    <source>
        <strain evidence="1 3">DSM 2063</strain>
    </source>
</reference>
<comment type="caution">
    <text evidence="1">The sequence shown here is derived from an EMBL/GenBank/DDBJ whole genome shotgun (WGS) entry which is preliminary data.</text>
</comment>
<protein>
    <submittedName>
        <fullName evidence="1">Uncharacterized protein</fullName>
    </submittedName>
</protein>
<dbReference type="EMBL" id="MUGY01000027">
    <property type="protein sequence ID" value="OXA90934.1"/>
    <property type="molecule type" value="Genomic_DNA"/>
</dbReference>
<accession>A0A086AMI5</accession>
<keyword evidence="4" id="KW-1185">Reference proteome</keyword>
<proteinExistence type="predicted"/>
<dbReference type="Proteomes" id="UP000198424">
    <property type="component" value="Unassembled WGS sequence"/>
</dbReference>
<dbReference type="RefSeq" id="WP_035619989.1">
    <property type="nucleotide sequence ID" value="NZ_JBEWQG010000010.1"/>
</dbReference>
<dbReference type="AlphaFoldDB" id="A0A086AMI5"/>
<reference evidence="2 4" key="2">
    <citation type="submission" date="2016-11" db="EMBL/GenBank/DDBJ databases">
        <title>Whole genomes of Flavobacteriaceae.</title>
        <authorList>
            <person name="Stine C."/>
            <person name="Li C."/>
            <person name="Tadesse D."/>
        </authorList>
    </citation>
    <scope>NUCLEOTIDE SEQUENCE [LARGE SCALE GENOMIC DNA]</scope>
    <source>
        <strain evidence="2 4">ATCC 29551</strain>
    </source>
</reference>
<dbReference type="STRING" id="991.IW20_06405"/>
<dbReference type="EMBL" id="JPRM01000007">
    <property type="protein sequence ID" value="KFF17899.1"/>
    <property type="molecule type" value="Genomic_DNA"/>
</dbReference>
<organism evidence="1 3">
    <name type="scientific">Flavobacterium hydatis</name>
    <name type="common">Cytophaga aquatilis</name>
    <dbReference type="NCBI Taxonomy" id="991"/>
    <lineage>
        <taxon>Bacteria</taxon>
        <taxon>Pseudomonadati</taxon>
        <taxon>Bacteroidota</taxon>
        <taxon>Flavobacteriia</taxon>
        <taxon>Flavobacteriales</taxon>
        <taxon>Flavobacteriaceae</taxon>
        <taxon>Flavobacterium</taxon>
    </lineage>
</organism>
<name>A0A086AMI5_FLAHY</name>
<dbReference type="Proteomes" id="UP000028712">
    <property type="component" value="Unassembled WGS sequence"/>
</dbReference>
<evidence type="ECO:0000313" key="1">
    <source>
        <dbReference type="EMBL" id="KFF17899.1"/>
    </source>
</evidence>
<dbReference type="OrthoDB" id="1370770at2"/>
<evidence type="ECO:0000313" key="2">
    <source>
        <dbReference type="EMBL" id="OXA90934.1"/>
    </source>
</evidence>
<gene>
    <name evidence="2" type="ORF">B0A62_19155</name>
    <name evidence="1" type="ORF">IW20_06405</name>
</gene>
<sequence length="91" mass="10401">MTKENQKPSYNDVMPSVANFLSALWLEGEFRNQPEYLVEIFDMILESEIGNNLDIRTKMIGCIKTSRMLAKALEPFSDKQIEKACNKIISA</sequence>
<evidence type="ECO:0000313" key="3">
    <source>
        <dbReference type="Proteomes" id="UP000028712"/>
    </source>
</evidence>
<dbReference type="eggNOG" id="ENOG5030YPB">
    <property type="taxonomic scope" value="Bacteria"/>
</dbReference>
<evidence type="ECO:0000313" key="4">
    <source>
        <dbReference type="Proteomes" id="UP000198424"/>
    </source>
</evidence>